<evidence type="ECO:0000256" key="1">
    <source>
        <dbReference type="SAM" id="Phobius"/>
    </source>
</evidence>
<dbReference type="KEGG" id="saal:L336_0297"/>
<accession>R4PXS2</accession>
<evidence type="ECO:0008006" key="4">
    <source>
        <dbReference type="Google" id="ProtNLM"/>
    </source>
</evidence>
<dbReference type="STRING" id="1332188.L336_0297"/>
<keyword evidence="1" id="KW-0812">Transmembrane</keyword>
<organism evidence="2 3">
    <name type="scientific">Candidatus Saccharimonas aalborgensis</name>
    <dbReference type="NCBI Taxonomy" id="1332188"/>
    <lineage>
        <taxon>Bacteria</taxon>
        <taxon>Candidatus Saccharimonadota</taxon>
        <taxon>Candidatus Saccharimonadia</taxon>
        <taxon>Candidatus Saccharimonadales</taxon>
        <taxon>Candidatus Saccharimonadaceae</taxon>
        <taxon>Candidatus Saccharimonas</taxon>
    </lineage>
</organism>
<proteinExistence type="predicted"/>
<evidence type="ECO:0000313" key="2">
    <source>
        <dbReference type="EMBL" id="AGL62006.1"/>
    </source>
</evidence>
<keyword evidence="1" id="KW-0472">Membrane</keyword>
<dbReference type="EMBL" id="CP005957">
    <property type="protein sequence ID" value="AGL62006.1"/>
    <property type="molecule type" value="Genomic_DNA"/>
</dbReference>
<dbReference type="Proteomes" id="UP000013893">
    <property type="component" value="Chromosome"/>
</dbReference>
<feature type="transmembrane region" description="Helical" evidence="1">
    <location>
        <begin position="20"/>
        <end position="44"/>
    </location>
</feature>
<sequence>MSYSKTASQPGFTLVEMLVVAPIVILVVGGIVALLIALVGDVLIARERNSMAYNTQDALNLIEQDVRLSSNIQATTGTLPSPQGSDSNVSGTAAFQSNSALILTLYATNLSPTDPNRLIITLNTPSACGSPNATANTPFTYTVVYFVYNNSLWRRVIVPDYNTNSSNTICNSPPWQKNSCQPGYSAARCSVADSKITENVSSITLSYYNGSSTTANSTATSGTTTATRVTINSSKTVAGQSISHSVVMRALRINN</sequence>
<evidence type="ECO:0000313" key="3">
    <source>
        <dbReference type="Proteomes" id="UP000013893"/>
    </source>
</evidence>
<keyword evidence="3" id="KW-1185">Reference proteome</keyword>
<protein>
    <recommendedName>
        <fullName evidence="4">Prepilin-type N-terminal cleavage/methylation domain-containing protein</fullName>
    </recommendedName>
</protein>
<gene>
    <name evidence="2" type="ORF">L336_0297</name>
</gene>
<keyword evidence="1" id="KW-1133">Transmembrane helix</keyword>
<dbReference type="RefSeq" id="WP_015641456.1">
    <property type="nucleotide sequence ID" value="NC_021219.1"/>
</dbReference>
<reference evidence="2 3" key="1">
    <citation type="journal article" date="2013" name="Nat. Biotechnol.">
        <title>Genome sequences of rare, uncultured bacteria obtained by differential coverage binning of multiple metagenomes.</title>
        <authorList>
            <person name="Albertsen M."/>
            <person name="Hugenholtz P."/>
            <person name="Skarshewski A."/>
            <person name="Nielsen K.L."/>
            <person name="Tyson G.W."/>
            <person name="Nielsen P.H."/>
        </authorList>
    </citation>
    <scope>NUCLEOTIDE SEQUENCE [LARGE SCALE GENOMIC DNA]</scope>
    <source>
        <strain evidence="2">TM71</strain>
    </source>
</reference>
<name>R4PXS2_9BACT</name>
<dbReference type="AlphaFoldDB" id="R4PXS2"/>
<dbReference type="HOGENOM" id="CLU_1088558_0_0_0"/>